<reference evidence="1" key="1">
    <citation type="journal article" date="2020" name="Microb. Genom.">
        <title>Genetic diversity of clinical and environmental Mucorales isolates obtained from an investigation of mucormycosis cases among solid organ transplant recipients.</title>
        <authorList>
            <person name="Nguyen M.H."/>
            <person name="Kaul D."/>
            <person name="Muto C."/>
            <person name="Cheng S.J."/>
            <person name="Richter R.A."/>
            <person name="Bruno V.M."/>
            <person name="Liu G."/>
            <person name="Beyhan S."/>
            <person name="Sundermann A.J."/>
            <person name="Mounaud S."/>
            <person name="Pasculle A.W."/>
            <person name="Nierman W.C."/>
            <person name="Driscoll E."/>
            <person name="Cumbie R."/>
            <person name="Clancy C.J."/>
            <person name="Dupont C.L."/>
        </authorList>
    </citation>
    <scope>NUCLEOTIDE SEQUENCE</scope>
    <source>
        <strain evidence="1">GL11</strain>
    </source>
</reference>
<dbReference type="OrthoDB" id="2265273at2759"/>
<protein>
    <submittedName>
        <fullName evidence="1">Uncharacterized protein</fullName>
    </submittedName>
</protein>
<gene>
    <name evidence="1" type="ORF">G6F64_000715</name>
</gene>
<comment type="caution">
    <text evidence="1">The sequence shown here is derived from an EMBL/GenBank/DDBJ whole genome shotgun (WGS) entry which is preliminary data.</text>
</comment>
<dbReference type="Proteomes" id="UP000716291">
    <property type="component" value="Unassembled WGS sequence"/>
</dbReference>
<evidence type="ECO:0000313" key="2">
    <source>
        <dbReference type="Proteomes" id="UP000716291"/>
    </source>
</evidence>
<dbReference type="EMBL" id="JAANQT010000046">
    <property type="protein sequence ID" value="KAG1315393.1"/>
    <property type="molecule type" value="Genomic_DNA"/>
</dbReference>
<sequence>MQQLIQQRNVTLSLLNRAKILCNTWAEVQLKSISTIHAICNIVSQQRSTLDLPKIVETHGVNQQSLVFKQADSIGNLIERLQSIVDLLKDVQVSWNNLKNEVDRFMVKVLQRPEPTLQPLSTESMLQVVTVDPFDLYDMVGRLAHSYKQECNYKLNLFNNLSSHLKSSKEAYGLLELWQADSHIDKKTIEQLSERIKLFNTVKKVLESVD</sequence>
<evidence type="ECO:0000313" key="1">
    <source>
        <dbReference type="EMBL" id="KAG1315393.1"/>
    </source>
</evidence>
<accession>A0A9P6XJX3</accession>
<keyword evidence="2" id="KW-1185">Reference proteome</keyword>
<proteinExistence type="predicted"/>
<name>A0A9P6XJX3_RHIOR</name>
<dbReference type="InterPro" id="IPR029159">
    <property type="entry name" value="CA109-like"/>
</dbReference>
<dbReference type="Pfam" id="PF15011">
    <property type="entry name" value="CA109-like"/>
    <property type="match status" value="1"/>
</dbReference>
<dbReference type="AlphaFoldDB" id="A0A9P6XJX3"/>
<organism evidence="1 2">
    <name type="scientific">Rhizopus oryzae</name>
    <name type="common">Mucormycosis agent</name>
    <name type="synonym">Rhizopus arrhizus var. delemar</name>
    <dbReference type="NCBI Taxonomy" id="64495"/>
    <lineage>
        <taxon>Eukaryota</taxon>
        <taxon>Fungi</taxon>
        <taxon>Fungi incertae sedis</taxon>
        <taxon>Mucoromycota</taxon>
        <taxon>Mucoromycotina</taxon>
        <taxon>Mucoromycetes</taxon>
        <taxon>Mucorales</taxon>
        <taxon>Mucorineae</taxon>
        <taxon>Rhizopodaceae</taxon>
        <taxon>Rhizopus</taxon>
    </lineage>
</organism>